<evidence type="ECO:0000256" key="10">
    <source>
        <dbReference type="ARBA" id="ARBA00023242"/>
    </source>
</evidence>
<comment type="catalytic activity">
    <reaction evidence="1">
        <text>Thiol-dependent hydrolysis of ester, thioester, amide, peptide and isopeptide bonds formed by the C-terminal Gly of ubiquitin (a 76-residue protein attached to proteins as an intracellular targeting signal).</text>
        <dbReference type="EC" id="3.4.19.12"/>
    </reaction>
</comment>
<dbReference type="GO" id="GO:0005634">
    <property type="term" value="C:nucleus"/>
    <property type="evidence" value="ECO:0007669"/>
    <property type="project" value="UniProtKB-SubCell"/>
</dbReference>
<dbReference type="EMBL" id="JANJYI010000007">
    <property type="protein sequence ID" value="KAK2640846.1"/>
    <property type="molecule type" value="Genomic_DNA"/>
</dbReference>
<dbReference type="PANTHER" id="PTHR14159:SF0">
    <property type="entry name" value="ATAXIN-3-RELATED"/>
    <property type="match status" value="1"/>
</dbReference>
<evidence type="ECO:0000256" key="4">
    <source>
        <dbReference type="ARBA" id="ARBA00022670"/>
    </source>
</evidence>
<comment type="caution">
    <text evidence="11">Lacks conserved residue(s) required for the propagation of feature annotation.</text>
</comment>
<name>A0AAD9WRL3_9ROSI</name>
<accession>A0AAD9WRL3</accession>
<sequence>MNSSLAPPAADFVVFLQSQALELWDLQVIPLKCPVVEPVQIDHELEKAFICHLQDHWLCIKKVIGEWYNFDNHYAAPEHLSKLYLLAYLDSLKRLWLEYFIMRGNFPKECPISSETSYGYGQWLPPEDAERIIKSCNTREDSKRMKQQ</sequence>
<comment type="subcellular location">
    <subcellularLocation>
        <location evidence="2">Nucleus</location>
    </subcellularLocation>
</comment>
<evidence type="ECO:0000256" key="9">
    <source>
        <dbReference type="ARBA" id="ARBA00023163"/>
    </source>
</evidence>
<dbReference type="SMART" id="SM01246">
    <property type="entry name" value="Josephin"/>
    <property type="match status" value="1"/>
</dbReference>
<dbReference type="Pfam" id="PF02099">
    <property type="entry name" value="Josephin"/>
    <property type="match status" value="1"/>
</dbReference>
<dbReference type="Gene3D" id="3.90.70.40">
    <property type="match status" value="1"/>
</dbReference>
<dbReference type="GO" id="GO:0004843">
    <property type="term" value="F:cysteine-type deubiquitinase activity"/>
    <property type="evidence" value="ECO:0007669"/>
    <property type="project" value="UniProtKB-EC"/>
</dbReference>
<evidence type="ECO:0000259" key="12">
    <source>
        <dbReference type="PROSITE" id="PS50957"/>
    </source>
</evidence>
<evidence type="ECO:0000256" key="8">
    <source>
        <dbReference type="ARBA" id="ARBA00023015"/>
    </source>
</evidence>
<keyword evidence="9" id="KW-0804">Transcription</keyword>
<evidence type="ECO:0000256" key="5">
    <source>
        <dbReference type="ARBA" id="ARBA00022786"/>
    </source>
</evidence>
<evidence type="ECO:0000256" key="6">
    <source>
        <dbReference type="ARBA" id="ARBA00022801"/>
    </source>
</evidence>
<dbReference type="GO" id="GO:0006508">
    <property type="term" value="P:proteolysis"/>
    <property type="evidence" value="ECO:0007669"/>
    <property type="project" value="UniProtKB-KW"/>
</dbReference>
<dbReference type="PRINTS" id="PR01233">
    <property type="entry name" value="JOSEPHIN"/>
</dbReference>
<feature type="domain" description="Josephin" evidence="12">
    <location>
        <begin position="1"/>
        <end position="117"/>
    </location>
</feature>
<keyword evidence="4" id="KW-0645">Protease</keyword>
<dbReference type="EC" id="3.4.19.12" evidence="3"/>
<evidence type="ECO:0000313" key="14">
    <source>
        <dbReference type="Proteomes" id="UP001280121"/>
    </source>
</evidence>
<dbReference type="GO" id="GO:0016579">
    <property type="term" value="P:protein deubiquitination"/>
    <property type="evidence" value="ECO:0007669"/>
    <property type="project" value="InterPro"/>
</dbReference>
<keyword evidence="14" id="KW-1185">Reference proteome</keyword>
<organism evidence="13 14">
    <name type="scientific">Dipteronia dyeriana</name>
    <dbReference type="NCBI Taxonomy" id="168575"/>
    <lineage>
        <taxon>Eukaryota</taxon>
        <taxon>Viridiplantae</taxon>
        <taxon>Streptophyta</taxon>
        <taxon>Embryophyta</taxon>
        <taxon>Tracheophyta</taxon>
        <taxon>Spermatophyta</taxon>
        <taxon>Magnoliopsida</taxon>
        <taxon>eudicotyledons</taxon>
        <taxon>Gunneridae</taxon>
        <taxon>Pentapetalae</taxon>
        <taxon>rosids</taxon>
        <taxon>malvids</taxon>
        <taxon>Sapindales</taxon>
        <taxon>Sapindaceae</taxon>
        <taxon>Hippocastanoideae</taxon>
        <taxon>Acereae</taxon>
        <taxon>Dipteronia</taxon>
    </lineage>
</organism>
<dbReference type="AlphaFoldDB" id="A0AAD9WRL3"/>
<reference evidence="13" key="1">
    <citation type="journal article" date="2023" name="Plant J.">
        <title>Genome sequences and population genomics provide insights into the demographic history, inbreeding, and mutation load of two 'living fossil' tree species of Dipteronia.</title>
        <authorList>
            <person name="Feng Y."/>
            <person name="Comes H.P."/>
            <person name="Chen J."/>
            <person name="Zhu S."/>
            <person name="Lu R."/>
            <person name="Zhang X."/>
            <person name="Li P."/>
            <person name="Qiu J."/>
            <person name="Olsen K.M."/>
            <person name="Qiu Y."/>
        </authorList>
    </citation>
    <scope>NUCLEOTIDE SEQUENCE</scope>
    <source>
        <strain evidence="13">KIB01</strain>
    </source>
</reference>
<keyword evidence="8" id="KW-0805">Transcription regulation</keyword>
<evidence type="ECO:0000256" key="7">
    <source>
        <dbReference type="ARBA" id="ARBA00022807"/>
    </source>
</evidence>
<protein>
    <recommendedName>
        <fullName evidence="3">ubiquitinyl hydrolase 1</fullName>
        <ecNumber evidence="3">3.4.19.12</ecNumber>
    </recommendedName>
</protein>
<gene>
    <name evidence="13" type="ORF">Ddye_022609</name>
</gene>
<evidence type="ECO:0000256" key="2">
    <source>
        <dbReference type="ARBA" id="ARBA00004123"/>
    </source>
</evidence>
<keyword evidence="6" id="KW-0378">Hydrolase</keyword>
<dbReference type="Proteomes" id="UP001280121">
    <property type="component" value="Unassembled WGS sequence"/>
</dbReference>
<evidence type="ECO:0000256" key="3">
    <source>
        <dbReference type="ARBA" id="ARBA00012759"/>
    </source>
</evidence>
<dbReference type="PANTHER" id="PTHR14159">
    <property type="entry name" value="ATAXIN-3-RELATED"/>
    <property type="match status" value="1"/>
</dbReference>
<evidence type="ECO:0000313" key="13">
    <source>
        <dbReference type="EMBL" id="KAK2640846.1"/>
    </source>
</evidence>
<proteinExistence type="predicted"/>
<keyword evidence="10" id="KW-0539">Nucleus</keyword>
<comment type="caution">
    <text evidence="13">The sequence shown here is derived from an EMBL/GenBank/DDBJ whole genome shotgun (WGS) entry which is preliminary data.</text>
</comment>
<evidence type="ECO:0000256" key="11">
    <source>
        <dbReference type="PROSITE-ProRule" id="PRU00331"/>
    </source>
</evidence>
<keyword evidence="7" id="KW-0788">Thiol protease</keyword>
<evidence type="ECO:0000256" key="1">
    <source>
        <dbReference type="ARBA" id="ARBA00000707"/>
    </source>
</evidence>
<dbReference type="InterPro" id="IPR033865">
    <property type="entry name" value="Ataxin-3"/>
</dbReference>
<dbReference type="InterPro" id="IPR006155">
    <property type="entry name" value="Josephin"/>
</dbReference>
<dbReference type="PROSITE" id="PS50957">
    <property type="entry name" value="JOSEPHIN"/>
    <property type="match status" value="1"/>
</dbReference>
<keyword evidence="5" id="KW-0833">Ubl conjugation pathway</keyword>